<keyword evidence="1" id="KW-0614">Plasmid</keyword>
<proteinExistence type="predicted"/>
<dbReference type="EMBL" id="CP013573">
    <property type="protein sequence ID" value="ANL89086.1"/>
    <property type="molecule type" value="Genomic_DNA"/>
</dbReference>
<dbReference type="Proteomes" id="UP000078551">
    <property type="component" value="Plasmid pRphaN771e"/>
</dbReference>
<evidence type="ECO:0000313" key="1">
    <source>
        <dbReference type="EMBL" id="ANL89086.1"/>
    </source>
</evidence>
<organism evidence="1 2">
    <name type="scientific">Rhizobium phaseoli</name>
    <dbReference type="NCBI Taxonomy" id="396"/>
    <lineage>
        <taxon>Bacteria</taxon>
        <taxon>Pseudomonadati</taxon>
        <taxon>Pseudomonadota</taxon>
        <taxon>Alphaproteobacteria</taxon>
        <taxon>Hyphomicrobiales</taxon>
        <taxon>Rhizobiaceae</taxon>
        <taxon>Rhizobium/Agrobacterium group</taxon>
        <taxon>Rhizobium</taxon>
    </lineage>
</organism>
<sequence>MRASSIWEDEGVQSGSHEEHWLQAEREILHEFDQLDGNDVPNLEALREAAREHTDAFIVATDLIDARRRRGFASSLITWSTVRRCPSKYGLRDWTDLLRFAHRRRRRHSEMRWAEYATAGGRCSVSQLRATSAVPSPTAPAARQVFRLWGLCRTWPWQLATRVGGNGSLWRWFRGTDQFG</sequence>
<dbReference type="Pfam" id="PF11154">
    <property type="entry name" value="DUF2934"/>
    <property type="match status" value="1"/>
</dbReference>
<gene>
    <name evidence="1" type="ORF">AMC81_PE00843</name>
</gene>
<geneLocation type="plasmid" evidence="1 2">
    <name>pRphaN771e</name>
</geneLocation>
<evidence type="ECO:0000313" key="2">
    <source>
        <dbReference type="Proteomes" id="UP000078551"/>
    </source>
</evidence>
<evidence type="ECO:0008006" key="3">
    <source>
        <dbReference type="Google" id="ProtNLM"/>
    </source>
</evidence>
<accession>A0ABN4QUF2</accession>
<keyword evidence="2" id="KW-1185">Reference proteome</keyword>
<dbReference type="InterPro" id="IPR021327">
    <property type="entry name" value="DUF2934"/>
</dbReference>
<name>A0ABN4QUF2_9HYPH</name>
<protein>
    <recommendedName>
        <fullName evidence="3">DUF2934 domain-containing protein</fullName>
    </recommendedName>
</protein>
<reference evidence="1 2" key="1">
    <citation type="submission" date="2015-11" db="EMBL/GenBank/DDBJ databases">
        <title>The limits of bacterial species coexistence and the symbiotic plasmid transference in sympatric Rhizobium populations.</title>
        <authorList>
            <person name="Perez-Carrascal O.M."/>
            <person name="VanInsberghe D."/>
            <person name="Juarez S."/>
            <person name="Polz M.F."/>
            <person name="Vinuesa P."/>
            <person name="Gonzalez V."/>
        </authorList>
    </citation>
    <scope>NUCLEOTIDE SEQUENCE [LARGE SCALE GENOMIC DNA]</scope>
    <source>
        <strain evidence="1 2">N771</strain>
        <plasmid evidence="1 2">pRphaN771e</plasmid>
    </source>
</reference>